<keyword evidence="2" id="KW-0238">DNA-binding</keyword>
<dbReference type="SMART" id="SM00866">
    <property type="entry name" value="UTRA"/>
    <property type="match status" value="1"/>
</dbReference>
<evidence type="ECO:0000256" key="3">
    <source>
        <dbReference type="ARBA" id="ARBA00023163"/>
    </source>
</evidence>
<evidence type="ECO:0000256" key="1">
    <source>
        <dbReference type="ARBA" id="ARBA00023015"/>
    </source>
</evidence>
<dbReference type="SUPFAM" id="SSF64288">
    <property type="entry name" value="Chorismate lyase-like"/>
    <property type="match status" value="1"/>
</dbReference>
<dbReference type="InterPro" id="IPR050679">
    <property type="entry name" value="Bact_HTH_transcr_reg"/>
</dbReference>
<dbReference type="Gene3D" id="1.10.10.10">
    <property type="entry name" value="Winged helix-like DNA-binding domain superfamily/Winged helix DNA-binding domain"/>
    <property type="match status" value="1"/>
</dbReference>
<protein>
    <submittedName>
        <fullName evidence="5">UTRA domain-containing protein</fullName>
    </submittedName>
</protein>
<name>A0ABS3TKT4_9PSED</name>
<evidence type="ECO:0000313" key="5">
    <source>
        <dbReference type="EMBL" id="MBO3274261.1"/>
    </source>
</evidence>
<dbReference type="EMBL" id="JAELYA010000001">
    <property type="protein sequence ID" value="MBO3274261.1"/>
    <property type="molecule type" value="Genomic_DNA"/>
</dbReference>
<dbReference type="CDD" id="cd07377">
    <property type="entry name" value="WHTH_GntR"/>
    <property type="match status" value="1"/>
</dbReference>
<comment type="caution">
    <text evidence="5">The sequence shown here is derived from an EMBL/GenBank/DDBJ whole genome shotgun (WGS) entry which is preliminary data.</text>
</comment>
<dbReference type="PANTHER" id="PTHR44846">
    <property type="entry name" value="MANNOSYL-D-GLYCERATE TRANSPORT/METABOLISM SYSTEM REPRESSOR MNGR-RELATED"/>
    <property type="match status" value="1"/>
</dbReference>
<evidence type="ECO:0000256" key="2">
    <source>
        <dbReference type="ARBA" id="ARBA00023125"/>
    </source>
</evidence>
<keyword evidence="1" id="KW-0805">Transcription regulation</keyword>
<gene>
    <name evidence="5" type="ORF">JFY56_03385</name>
</gene>
<evidence type="ECO:0000313" key="6">
    <source>
        <dbReference type="Proteomes" id="UP000669060"/>
    </source>
</evidence>
<accession>A0ABS3TKT4</accession>
<keyword evidence="6" id="KW-1185">Reference proteome</keyword>
<keyword evidence="3" id="KW-0804">Transcription</keyword>
<dbReference type="Pfam" id="PF00392">
    <property type="entry name" value="GntR"/>
    <property type="match status" value="1"/>
</dbReference>
<dbReference type="Proteomes" id="UP000669060">
    <property type="component" value="Unassembled WGS sequence"/>
</dbReference>
<dbReference type="InterPro" id="IPR028978">
    <property type="entry name" value="Chorismate_lyase_/UTRA_dom_sf"/>
</dbReference>
<proteinExistence type="predicted"/>
<evidence type="ECO:0000259" key="4">
    <source>
        <dbReference type="PROSITE" id="PS50949"/>
    </source>
</evidence>
<dbReference type="InterPro" id="IPR036390">
    <property type="entry name" value="WH_DNA-bd_sf"/>
</dbReference>
<sequence>MPADQSRHYLRIRDQLALEIAEGTLTLKLPSERELAERFRCTRITLREALQQLETEGRVYRENRRGWFVSPPRILYNPTRTTGFMDYVAGQGRVPRTETLHAERRPAGAWLARRMGLAETDEVFLVHRRRWIDQRPVMLEVIALDADWCPGLLELNLDTSLGDLLQKEFGLAPSRCRLAMHPTALDRAQAEPLQLAPGSPALYLERQSFAEGERIVEFDQEFWRPDALEVVIEASYPEPVTKRN</sequence>
<organism evidence="5 6">
    <name type="scientific">Pseudomonas schmalbachii</name>
    <dbReference type="NCBI Taxonomy" id="2816993"/>
    <lineage>
        <taxon>Bacteria</taxon>
        <taxon>Pseudomonadati</taxon>
        <taxon>Pseudomonadota</taxon>
        <taxon>Gammaproteobacteria</taxon>
        <taxon>Pseudomonadales</taxon>
        <taxon>Pseudomonadaceae</taxon>
        <taxon>Pseudomonas</taxon>
    </lineage>
</organism>
<reference evidence="5 6" key="1">
    <citation type="submission" date="2020-12" db="EMBL/GenBank/DDBJ databases">
        <title>Pseudomonas schmalbachii sp. nov. isolated from millipede gut.</title>
        <authorList>
            <person name="Shelomi M."/>
        </authorList>
    </citation>
    <scope>NUCLEOTIDE SEQUENCE [LARGE SCALE GENOMIC DNA]</scope>
    <source>
        <strain evidence="5 6">Milli4</strain>
    </source>
</reference>
<dbReference type="PROSITE" id="PS50949">
    <property type="entry name" value="HTH_GNTR"/>
    <property type="match status" value="1"/>
</dbReference>
<dbReference type="SMART" id="SM00345">
    <property type="entry name" value="HTH_GNTR"/>
    <property type="match status" value="1"/>
</dbReference>
<dbReference type="PRINTS" id="PR00035">
    <property type="entry name" value="HTHGNTR"/>
</dbReference>
<dbReference type="InterPro" id="IPR011663">
    <property type="entry name" value="UTRA"/>
</dbReference>
<dbReference type="RefSeq" id="WP_208312052.1">
    <property type="nucleotide sequence ID" value="NZ_JAELYA010000001.1"/>
</dbReference>
<dbReference type="InterPro" id="IPR000524">
    <property type="entry name" value="Tscrpt_reg_HTH_GntR"/>
</dbReference>
<dbReference type="Gene3D" id="3.40.1410.10">
    <property type="entry name" value="Chorismate lyase-like"/>
    <property type="match status" value="1"/>
</dbReference>
<dbReference type="Pfam" id="PF07702">
    <property type="entry name" value="UTRA"/>
    <property type="match status" value="1"/>
</dbReference>
<dbReference type="PANTHER" id="PTHR44846:SF10">
    <property type="entry name" value="TRANSCRIPTIONAL REGULATOR-RELATED"/>
    <property type="match status" value="1"/>
</dbReference>
<feature type="domain" description="HTH gntR-type" evidence="4">
    <location>
        <begin position="6"/>
        <end position="72"/>
    </location>
</feature>
<dbReference type="InterPro" id="IPR036388">
    <property type="entry name" value="WH-like_DNA-bd_sf"/>
</dbReference>
<dbReference type="SUPFAM" id="SSF46785">
    <property type="entry name" value="Winged helix' DNA-binding domain"/>
    <property type="match status" value="1"/>
</dbReference>